<evidence type="ECO:0000313" key="2">
    <source>
        <dbReference type="Proteomes" id="UP001172102"/>
    </source>
</evidence>
<feature type="non-terminal residue" evidence="1">
    <location>
        <position position="1"/>
    </location>
</feature>
<accession>A0AA40E6P1</accession>
<proteinExistence type="predicted"/>
<gene>
    <name evidence="1" type="ORF">B0H67DRAFT_476097</name>
</gene>
<name>A0AA40E6P1_9PEZI</name>
<organism evidence="1 2">
    <name type="scientific">Lasiosphaeris hirsuta</name>
    <dbReference type="NCBI Taxonomy" id="260670"/>
    <lineage>
        <taxon>Eukaryota</taxon>
        <taxon>Fungi</taxon>
        <taxon>Dikarya</taxon>
        <taxon>Ascomycota</taxon>
        <taxon>Pezizomycotina</taxon>
        <taxon>Sordariomycetes</taxon>
        <taxon>Sordariomycetidae</taxon>
        <taxon>Sordariales</taxon>
        <taxon>Lasiosphaeriaceae</taxon>
        <taxon>Lasiosphaeris</taxon>
    </lineage>
</organism>
<protein>
    <submittedName>
        <fullName evidence="1">Uncharacterized protein</fullName>
    </submittedName>
</protein>
<sequence length="65" mass="7815">DVRSMIEGGWSSDDRTFFKGVGKIFPGNWMEVTPEGKMERQLYWDLEYKDKVRVVMLEPLWMQRD</sequence>
<dbReference type="EMBL" id="JAUKUA010000001">
    <property type="protein sequence ID" value="KAK0730234.1"/>
    <property type="molecule type" value="Genomic_DNA"/>
</dbReference>
<comment type="caution">
    <text evidence="1">The sequence shown here is derived from an EMBL/GenBank/DDBJ whole genome shotgun (WGS) entry which is preliminary data.</text>
</comment>
<reference evidence="1" key="1">
    <citation type="submission" date="2023-06" db="EMBL/GenBank/DDBJ databases">
        <title>Genome-scale phylogeny and comparative genomics of the fungal order Sordariales.</title>
        <authorList>
            <consortium name="Lawrence Berkeley National Laboratory"/>
            <person name="Hensen N."/>
            <person name="Bonometti L."/>
            <person name="Westerberg I."/>
            <person name="Brannstrom I.O."/>
            <person name="Guillou S."/>
            <person name="Cros-Aarteil S."/>
            <person name="Calhoun S."/>
            <person name="Haridas S."/>
            <person name="Kuo A."/>
            <person name="Mondo S."/>
            <person name="Pangilinan J."/>
            <person name="Riley R."/>
            <person name="Labutti K."/>
            <person name="Andreopoulos B."/>
            <person name="Lipzen A."/>
            <person name="Chen C."/>
            <person name="Yanf M."/>
            <person name="Daum C."/>
            <person name="Ng V."/>
            <person name="Clum A."/>
            <person name="Steindorff A."/>
            <person name="Ohm R."/>
            <person name="Martin F."/>
            <person name="Silar P."/>
            <person name="Natvig D."/>
            <person name="Lalanne C."/>
            <person name="Gautier V."/>
            <person name="Ament-Velasquez S.L."/>
            <person name="Kruys A."/>
            <person name="Hutchinson M.I."/>
            <person name="Powell A.J."/>
            <person name="Barry K."/>
            <person name="Miller A.N."/>
            <person name="Grigoriev I.V."/>
            <person name="Debuchy R."/>
            <person name="Gladieux P."/>
            <person name="Thoren M.H."/>
            <person name="Johannesson H."/>
        </authorList>
    </citation>
    <scope>NUCLEOTIDE SEQUENCE</scope>
    <source>
        <strain evidence="1">SMH4607-1</strain>
    </source>
</reference>
<evidence type="ECO:0000313" key="1">
    <source>
        <dbReference type="EMBL" id="KAK0730234.1"/>
    </source>
</evidence>
<dbReference type="AlphaFoldDB" id="A0AA40E6P1"/>
<dbReference type="Proteomes" id="UP001172102">
    <property type="component" value="Unassembled WGS sequence"/>
</dbReference>
<keyword evidence="2" id="KW-1185">Reference proteome</keyword>